<sequence length="582" mass="65269">MVVTECCRGTPAAARRTGQPPSELQGSHPQSQDQDSQDDLRHRLRVHPVLESVLRVRTSAGVRPRAQNADEHRRRHVHPEPRPAQLGSQPRYLLPLLDTHVPGPQPLVSLRVKHSSPPGCSDIYLRLSPRWVWAVTSELVVLGSTVGMVLAFCVRGCGFDGIGHSEMVFGEMRPRIRQILSDIRLTVGENLGKNPTRRLNTSKTRFRSAIVSRMNRKCSYAKYMTCGLRQESASDQLASDRTRALLSRVEIPLQACRLQFYRHRNSNSTFFTKIRFYTQCHVTQTSCPSTDGGDQSGNVCCLTFRKNGGNNKDDIQKEVSESEARCLCLAPSLLTEEQSSWLWPNCLQCVSDSGRTDDCVKCSLQKMLEVLFLLTDEEKECTWFQQDSATTHTTPESKAELRNLSTPTKCYFENDERDSKRTRMTRRDLKDKCNEYSERERQLVLFISSSADLDGSCCRGTACLYRFVRKVVVSSPALGMGVVYVLAGCRSRVPQRAGSARDGRRGGGGCARIWCMGICVVVRSKGDTKLQVLHWRGVGETKPPPTETSGTRRLAKCYLTNKRKPAFESSAQFLDSKPVSLV</sequence>
<organism evidence="2 3">
    <name type="scientific">Periplaneta americana</name>
    <name type="common">American cockroach</name>
    <name type="synonym">Blatta americana</name>
    <dbReference type="NCBI Taxonomy" id="6978"/>
    <lineage>
        <taxon>Eukaryota</taxon>
        <taxon>Metazoa</taxon>
        <taxon>Ecdysozoa</taxon>
        <taxon>Arthropoda</taxon>
        <taxon>Hexapoda</taxon>
        <taxon>Insecta</taxon>
        <taxon>Pterygota</taxon>
        <taxon>Neoptera</taxon>
        <taxon>Polyneoptera</taxon>
        <taxon>Dictyoptera</taxon>
        <taxon>Blattodea</taxon>
        <taxon>Blattoidea</taxon>
        <taxon>Blattidae</taxon>
        <taxon>Blattinae</taxon>
        <taxon>Periplaneta</taxon>
    </lineage>
</organism>
<evidence type="ECO:0000313" key="2">
    <source>
        <dbReference type="EMBL" id="KAJ4441397.1"/>
    </source>
</evidence>
<comment type="caution">
    <text evidence="2">The sequence shown here is derived from an EMBL/GenBank/DDBJ whole genome shotgun (WGS) entry which is preliminary data.</text>
</comment>
<proteinExistence type="predicted"/>
<evidence type="ECO:0000313" key="3">
    <source>
        <dbReference type="Proteomes" id="UP001148838"/>
    </source>
</evidence>
<accession>A0ABQ8T668</accession>
<name>A0ABQ8T668_PERAM</name>
<reference evidence="2 3" key="1">
    <citation type="journal article" date="2022" name="Allergy">
        <title>Genome assembly and annotation of Periplaneta americana reveal a comprehensive cockroach allergen profile.</title>
        <authorList>
            <person name="Wang L."/>
            <person name="Xiong Q."/>
            <person name="Saelim N."/>
            <person name="Wang L."/>
            <person name="Nong W."/>
            <person name="Wan A.T."/>
            <person name="Shi M."/>
            <person name="Liu X."/>
            <person name="Cao Q."/>
            <person name="Hui J.H.L."/>
            <person name="Sookrung N."/>
            <person name="Leung T.F."/>
            <person name="Tungtrongchitr A."/>
            <person name="Tsui S.K.W."/>
        </authorList>
    </citation>
    <scope>NUCLEOTIDE SEQUENCE [LARGE SCALE GENOMIC DNA]</scope>
    <source>
        <strain evidence="2">PWHHKU_190912</strain>
    </source>
</reference>
<dbReference type="Proteomes" id="UP001148838">
    <property type="component" value="Unassembled WGS sequence"/>
</dbReference>
<protein>
    <submittedName>
        <fullName evidence="2">Uncharacterized protein</fullName>
    </submittedName>
</protein>
<feature type="compositionally biased region" description="Polar residues" evidence="1">
    <location>
        <begin position="19"/>
        <end position="29"/>
    </location>
</feature>
<feature type="region of interest" description="Disordered" evidence="1">
    <location>
        <begin position="57"/>
        <end position="88"/>
    </location>
</feature>
<keyword evidence="3" id="KW-1185">Reference proteome</keyword>
<feature type="region of interest" description="Disordered" evidence="1">
    <location>
        <begin position="1"/>
        <end position="38"/>
    </location>
</feature>
<dbReference type="EMBL" id="JAJSOF020000015">
    <property type="protein sequence ID" value="KAJ4441397.1"/>
    <property type="molecule type" value="Genomic_DNA"/>
</dbReference>
<evidence type="ECO:0000256" key="1">
    <source>
        <dbReference type="SAM" id="MobiDB-lite"/>
    </source>
</evidence>
<gene>
    <name evidence="2" type="ORF">ANN_11252</name>
</gene>